<keyword evidence="3" id="KW-1185">Reference proteome</keyword>
<name>A0A8H6JY88_9PEZI</name>
<evidence type="ECO:0000313" key="3">
    <source>
        <dbReference type="Proteomes" id="UP000639643"/>
    </source>
</evidence>
<keyword evidence="1" id="KW-0175">Coiled coil</keyword>
<evidence type="ECO:0000256" key="1">
    <source>
        <dbReference type="SAM" id="Coils"/>
    </source>
</evidence>
<sequence length="137" mass="15491">MNPLAQPLAMDRARQVLESEGQDDLHTAHPAQADHSGSCITDINLLEADYVSVSNMEIEPKSLKPYAAERENETIEGLEMDKQMLVEVIHLLESQAYVEARDVYAAKEQELQNEVTSLKAKLERVEAFLYDNEFAQK</sequence>
<reference evidence="2" key="1">
    <citation type="journal article" date="2020" name="Phytopathology">
        <title>Genome Sequence Resources of Colletotrichum truncatum, C. plurivorum, C. musicola, and C. sojae: Four Species Pathogenic to Soybean (Glycine max).</title>
        <authorList>
            <person name="Rogerio F."/>
            <person name="Boufleur T.R."/>
            <person name="Ciampi-Guillardi M."/>
            <person name="Sukno S.A."/>
            <person name="Thon M.R."/>
            <person name="Massola Junior N.S."/>
            <person name="Baroncelli R."/>
        </authorList>
    </citation>
    <scope>NUCLEOTIDE SEQUENCE</scope>
    <source>
        <strain evidence="2">LFN0074</strain>
    </source>
</reference>
<protein>
    <submittedName>
        <fullName evidence="2">Uncharacterized protein</fullName>
    </submittedName>
</protein>
<feature type="coiled-coil region" evidence="1">
    <location>
        <begin position="101"/>
        <end position="128"/>
    </location>
</feature>
<dbReference type="AlphaFoldDB" id="A0A8H6JY88"/>
<evidence type="ECO:0000313" key="2">
    <source>
        <dbReference type="EMBL" id="KAF6820868.1"/>
    </source>
</evidence>
<dbReference type="EMBL" id="WIGM01000587">
    <property type="protein sequence ID" value="KAF6820868.1"/>
    <property type="molecule type" value="Genomic_DNA"/>
</dbReference>
<dbReference type="Proteomes" id="UP000639643">
    <property type="component" value="Unassembled WGS sequence"/>
</dbReference>
<comment type="caution">
    <text evidence="2">The sequence shown here is derived from an EMBL/GenBank/DDBJ whole genome shotgun (WGS) entry which is preliminary data.</text>
</comment>
<organism evidence="2 3">
    <name type="scientific">Colletotrichum musicola</name>
    <dbReference type="NCBI Taxonomy" id="2175873"/>
    <lineage>
        <taxon>Eukaryota</taxon>
        <taxon>Fungi</taxon>
        <taxon>Dikarya</taxon>
        <taxon>Ascomycota</taxon>
        <taxon>Pezizomycotina</taxon>
        <taxon>Sordariomycetes</taxon>
        <taxon>Hypocreomycetidae</taxon>
        <taxon>Glomerellales</taxon>
        <taxon>Glomerellaceae</taxon>
        <taxon>Colletotrichum</taxon>
        <taxon>Colletotrichum orchidearum species complex</taxon>
    </lineage>
</organism>
<gene>
    <name evidence="2" type="ORF">CMUS01_11489</name>
</gene>
<accession>A0A8H6JY88</accession>
<proteinExistence type="predicted"/>